<proteinExistence type="predicted"/>
<gene>
    <name evidence="2" type="ordered locus">MXAN_7489</name>
</gene>
<dbReference type="KEGG" id="mxa:MXAN_7489"/>
<organism evidence="2 3">
    <name type="scientific">Myxococcus xanthus (strain DK1622)</name>
    <dbReference type="NCBI Taxonomy" id="246197"/>
    <lineage>
        <taxon>Bacteria</taxon>
        <taxon>Pseudomonadati</taxon>
        <taxon>Myxococcota</taxon>
        <taxon>Myxococcia</taxon>
        <taxon>Myxococcales</taxon>
        <taxon>Cystobacterineae</taxon>
        <taxon>Myxococcaceae</taxon>
        <taxon>Myxococcus</taxon>
    </lineage>
</organism>
<evidence type="ECO:0000256" key="1">
    <source>
        <dbReference type="SAM" id="MobiDB-lite"/>
    </source>
</evidence>
<feature type="region of interest" description="Disordered" evidence="1">
    <location>
        <begin position="1"/>
        <end position="20"/>
    </location>
</feature>
<accession>Q1CVI1</accession>
<keyword evidence="3" id="KW-1185">Reference proteome</keyword>
<protein>
    <submittedName>
        <fullName evidence="2">Uncharacterized protein</fullName>
    </submittedName>
</protein>
<dbReference type="AlphaFoldDB" id="Q1CVI1"/>
<evidence type="ECO:0000313" key="3">
    <source>
        <dbReference type="Proteomes" id="UP000002402"/>
    </source>
</evidence>
<dbReference type="EMBL" id="CP000113">
    <property type="protein sequence ID" value="ABF90681.1"/>
    <property type="molecule type" value="Genomic_DNA"/>
</dbReference>
<sequence>MLGLPQLRAHGCSVQDDEPAGSINDVGLFRAMKTPRSAQTRQPGAGLAA</sequence>
<reference evidence="2 3" key="1">
    <citation type="journal article" date="2006" name="Proc. Natl. Acad. Sci. U.S.A.">
        <title>Evolution of sensory complexity recorded in a myxobacterial genome.</title>
        <authorList>
            <person name="Goldman B.S."/>
            <person name="Nierman W.C."/>
            <person name="Kaiser D."/>
            <person name="Slater S.C."/>
            <person name="Durkin A.S."/>
            <person name="Eisen J.A."/>
            <person name="Ronning C.M."/>
            <person name="Barbazuk W.B."/>
            <person name="Blanchard M."/>
            <person name="Field C."/>
            <person name="Halling C."/>
            <person name="Hinkle G."/>
            <person name="Iartchuk O."/>
            <person name="Kim H.S."/>
            <person name="Mackenzie C."/>
            <person name="Madupu R."/>
            <person name="Miller N."/>
            <person name="Shvartsbeyn A."/>
            <person name="Sullivan S.A."/>
            <person name="Vaudin M."/>
            <person name="Wiegand R."/>
            <person name="Kaplan H.B."/>
        </authorList>
    </citation>
    <scope>NUCLEOTIDE SEQUENCE [LARGE SCALE GENOMIC DNA]</scope>
    <source>
        <strain evidence="3">DK1622</strain>
    </source>
</reference>
<evidence type="ECO:0000313" key="2">
    <source>
        <dbReference type="EMBL" id="ABF90681.1"/>
    </source>
</evidence>
<dbReference type="EnsemblBacteria" id="ABF90681">
    <property type="protein sequence ID" value="ABF90681"/>
    <property type="gene ID" value="MXAN_7489"/>
</dbReference>
<dbReference type="HOGENOM" id="CLU_3138053_0_0_7"/>
<dbReference type="Proteomes" id="UP000002402">
    <property type="component" value="Chromosome"/>
</dbReference>
<name>Q1CVI1_MYXXD</name>